<evidence type="ECO:0000313" key="2">
    <source>
        <dbReference type="Proteomes" id="UP001147653"/>
    </source>
</evidence>
<evidence type="ECO:0000313" key="1">
    <source>
        <dbReference type="EMBL" id="MDA0182313.1"/>
    </source>
</evidence>
<sequence>MAAIVAANPASAAEGNGWSCISPFANYTNGTYQDDPPALNHILDSLAIDVTRTLATPLTAVAGQALPLQDLQLRLEFKDTRPAEQMYKRTGGISYSYSGIPVGQTEDNSRSFSNRVNPADQKNYWSYNTGTNAAPNWVYAQEIVNAGQPPRVRLADADANTTWTYATPNVSLGHRYLSHTGNSQFPIDAWVTVAASNTVEGVQTLPVKGNWTINIKDATPGTPANPSLYANDDVVATVPPVVLNLPTSRWTPTGAGPVEFTIAQPGKLGIIQVESKGYDRVGYNTPLNIRPYGSVYVRAQTEAYGASNDCIPGQISLANGGIASGQQNLLFGDADPTVPDPALGDPSTPGKYYTQNGQSNAVGSRGRFALAFTALPAIATAPLPVAPVPVPAPAPAPKPATFGSASSIKASKTGAVKLALTNPNAAAASYKVSAKTVSKYATGKSKTKKVVTVAATKTVALNPGASNVNLSLSATGKALLKKQKSLKVKVTLTPTSGGAAITKTITLKRA</sequence>
<organism evidence="1 2">
    <name type="scientific">Solirubrobacter phytolaccae</name>
    <dbReference type="NCBI Taxonomy" id="1404360"/>
    <lineage>
        <taxon>Bacteria</taxon>
        <taxon>Bacillati</taxon>
        <taxon>Actinomycetota</taxon>
        <taxon>Thermoleophilia</taxon>
        <taxon>Solirubrobacterales</taxon>
        <taxon>Solirubrobacteraceae</taxon>
        <taxon>Solirubrobacter</taxon>
    </lineage>
</organism>
<reference evidence="1" key="1">
    <citation type="submission" date="2022-10" db="EMBL/GenBank/DDBJ databases">
        <title>The WGS of Solirubrobacter phytolaccae KCTC 29190.</title>
        <authorList>
            <person name="Jiang Z."/>
        </authorList>
    </citation>
    <scope>NUCLEOTIDE SEQUENCE</scope>
    <source>
        <strain evidence="1">KCTC 29190</strain>
    </source>
</reference>
<comment type="caution">
    <text evidence="1">The sequence shown here is derived from an EMBL/GenBank/DDBJ whole genome shotgun (WGS) entry which is preliminary data.</text>
</comment>
<keyword evidence="2" id="KW-1185">Reference proteome</keyword>
<dbReference type="Proteomes" id="UP001147653">
    <property type="component" value="Unassembled WGS sequence"/>
</dbReference>
<name>A0A9X3S956_9ACTN</name>
<accession>A0A9X3S956</accession>
<gene>
    <name evidence="1" type="ORF">OJ997_18545</name>
</gene>
<protein>
    <submittedName>
        <fullName evidence="1">Uncharacterized protein</fullName>
    </submittedName>
</protein>
<dbReference type="EMBL" id="JAPDDP010000034">
    <property type="protein sequence ID" value="MDA0182313.1"/>
    <property type="molecule type" value="Genomic_DNA"/>
</dbReference>
<dbReference type="AlphaFoldDB" id="A0A9X3S956"/>
<dbReference type="RefSeq" id="WP_270026678.1">
    <property type="nucleotide sequence ID" value="NZ_JAPDDP010000034.1"/>
</dbReference>
<proteinExistence type="predicted"/>